<dbReference type="Proteomes" id="UP000277212">
    <property type="component" value="Unassembled WGS sequence"/>
</dbReference>
<reference evidence="1 2" key="1">
    <citation type="submission" date="2017-06" db="EMBL/GenBank/DDBJ databases">
        <title>Comparative genomic analysis of Ambrosia Fusariam Clade fungi.</title>
        <authorList>
            <person name="Stajich J.E."/>
            <person name="Carrillo J."/>
            <person name="Kijimoto T."/>
            <person name="Eskalen A."/>
            <person name="O'Donnell K."/>
            <person name="Kasson M."/>
        </authorList>
    </citation>
    <scope>NUCLEOTIDE SEQUENCE [LARGE SCALE GENOMIC DNA]</scope>
    <source>
        <strain evidence="1">UCR3666</strain>
    </source>
</reference>
<name>A0A3M2SH44_9HYPO</name>
<accession>A0A3M2SH44</accession>
<dbReference type="OrthoDB" id="4191831at2759"/>
<evidence type="ECO:0008006" key="3">
    <source>
        <dbReference type="Google" id="ProtNLM"/>
    </source>
</evidence>
<evidence type="ECO:0000313" key="1">
    <source>
        <dbReference type="EMBL" id="RMJ16879.1"/>
    </source>
</evidence>
<protein>
    <recommendedName>
        <fullName evidence="3">F-box domain-containing protein</fullName>
    </recommendedName>
</protein>
<evidence type="ECO:0000313" key="2">
    <source>
        <dbReference type="Proteomes" id="UP000277212"/>
    </source>
</evidence>
<organism evidence="1 2">
    <name type="scientific">Fusarium kuroshium</name>
    <dbReference type="NCBI Taxonomy" id="2010991"/>
    <lineage>
        <taxon>Eukaryota</taxon>
        <taxon>Fungi</taxon>
        <taxon>Dikarya</taxon>
        <taxon>Ascomycota</taxon>
        <taxon>Pezizomycotina</taxon>
        <taxon>Sordariomycetes</taxon>
        <taxon>Hypocreomycetidae</taxon>
        <taxon>Hypocreales</taxon>
        <taxon>Nectriaceae</taxon>
        <taxon>Fusarium</taxon>
        <taxon>Fusarium solani species complex</taxon>
    </lineage>
</organism>
<dbReference type="EMBL" id="NKUJ01000041">
    <property type="protein sequence ID" value="RMJ16879.1"/>
    <property type="molecule type" value="Genomic_DNA"/>
</dbReference>
<comment type="caution">
    <text evidence="1">The sequence shown here is derived from an EMBL/GenBank/DDBJ whole genome shotgun (WGS) entry which is preliminary data.</text>
</comment>
<sequence>MLLLRTFLDRPELASYVRRLDLDGEGFRIRPPYLYNTQKPIALPNIVTLSTEKLSQIAKYTTKSPEIINSWIHEAQSGSSDAVAGFLISLMPNLAWLSFSEIWTNEVKYIGLVFGSATYRTFEDSFKPRLPIYESLKHIKLPLFIDEEYYLDPPNTPDALSLFYVPKIEHLSVSISNLVEFSWPSSTPPNPLFLSSLDLGRLREVRLEPLLSVLKNLQKLRYNWYYQENLDRKVSDQIVRLDTMAAALAGLSGTLTELEITADSQPAYSWGDYEPPDFTLQGSLEQISQLHRVTRLHVPWLFVMGMTKSSPGRIGPILPPNVEDLALTGHLCITEAHEWDDEMVVSAIKSELESGALASVENLKKMTVLGSCYHDGTTKECQKDLKDLGIRFNVEIVMPGRHLREKVEH</sequence>
<gene>
    <name evidence="1" type="ORF">CDV36_003481</name>
</gene>
<proteinExistence type="predicted"/>
<keyword evidence="2" id="KW-1185">Reference proteome</keyword>
<dbReference type="AlphaFoldDB" id="A0A3M2SH44"/>